<feature type="transmembrane region" description="Helical" evidence="1">
    <location>
        <begin position="129"/>
        <end position="148"/>
    </location>
</feature>
<dbReference type="AlphaFoldDB" id="A0A8H5M7A4"/>
<accession>A0A8H5M7A4</accession>
<keyword evidence="1" id="KW-0812">Transmembrane</keyword>
<dbReference type="EMBL" id="JAACJP010000007">
    <property type="protein sequence ID" value="KAF5383301.1"/>
    <property type="molecule type" value="Genomic_DNA"/>
</dbReference>
<keyword evidence="1" id="KW-0472">Membrane</keyword>
<evidence type="ECO:0000313" key="3">
    <source>
        <dbReference type="Proteomes" id="UP000565441"/>
    </source>
</evidence>
<dbReference type="OrthoDB" id="3029622at2759"/>
<dbReference type="Proteomes" id="UP000565441">
    <property type="component" value="Unassembled WGS sequence"/>
</dbReference>
<evidence type="ECO:0000313" key="2">
    <source>
        <dbReference type="EMBL" id="KAF5383301.1"/>
    </source>
</evidence>
<keyword evidence="3" id="KW-1185">Reference proteome</keyword>
<feature type="transmembrane region" description="Helical" evidence="1">
    <location>
        <begin position="20"/>
        <end position="47"/>
    </location>
</feature>
<comment type="caution">
    <text evidence="2">The sequence shown here is derived from an EMBL/GenBank/DDBJ whole genome shotgun (WGS) entry which is preliminary data.</text>
</comment>
<organism evidence="2 3">
    <name type="scientific">Tricholomella constricta</name>
    <dbReference type="NCBI Taxonomy" id="117010"/>
    <lineage>
        <taxon>Eukaryota</taxon>
        <taxon>Fungi</taxon>
        <taxon>Dikarya</taxon>
        <taxon>Basidiomycota</taxon>
        <taxon>Agaricomycotina</taxon>
        <taxon>Agaricomycetes</taxon>
        <taxon>Agaricomycetidae</taxon>
        <taxon>Agaricales</taxon>
        <taxon>Tricholomatineae</taxon>
        <taxon>Lyophyllaceae</taxon>
        <taxon>Tricholomella</taxon>
    </lineage>
</organism>
<feature type="transmembrane region" description="Helical" evidence="1">
    <location>
        <begin position="155"/>
        <end position="177"/>
    </location>
</feature>
<protein>
    <submittedName>
        <fullName evidence="2">Uncharacterized protein</fullName>
    </submittedName>
</protein>
<sequence>MTPKERAFFIKAGIVLLDNFASLFTSTLLHGIFVLLFTISTTIIIISPPLSPSSHSRRGLTVNTKARLASLLITTLTFLLASIWWASFIATLAIEIRTWFVGIHRGRFTAAQVAAVTRRLYALAQVQSVVTYILPIINDGVVIWRAWALFAERRWVMILPLALLLGTTATSSAYIALYTYPATFKAAMEGRVTTQMAIARFSIACMSLSFLTNVVTTSLVAAKLLQVLSLPSIPPRNRYLTPDAHKIKQLAPQRVMLLLVESGAFYCVLQMSFGIMEVLPASRGSALRIAGRTVFAAFFEISAMLPAFVVVLVHRQRSFVETYGYGNGAAVDFDPGERALASVREG</sequence>
<feature type="transmembrane region" description="Helical" evidence="1">
    <location>
        <begin position="197"/>
        <end position="222"/>
    </location>
</feature>
<proteinExistence type="predicted"/>
<gene>
    <name evidence="2" type="ORF">D9615_004773</name>
</gene>
<evidence type="ECO:0000256" key="1">
    <source>
        <dbReference type="SAM" id="Phobius"/>
    </source>
</evidence>
<feature type="transmembrane region" description="Helical" evidence="1">
    <location>
        <begin position="68"/>
        <end position="94"/>
    </location>
</feature>
<feature type="transmembrane region" description="Helical" evidence="1">
    <location>
        <begin position="255"/>
        <end position="273"/>
    </location>
</feature>
<keyword evidence="1" id="KW-1133">Transmembrane helix</keyword>
<name>A0A8H5M7A4_9AGAR</name>
<feature type="transmembrane region" description="Helical" evidence="1">
    <location>
        <begin position="293"/>
        <end position="313"/>
    </location>
</feature>
<reference evidence="2 3" key="1">
    <citation type="journal article" date="2020" name="ISME J.">
        <title>Uncovering the hidden diversity of litter-decomposition mechanisms in mushroom-forming fungi.</title>
        <authorList>
            <person name="Floudas D."/>
            <person name="Bentzer J."/>
            <person name="Ahren D."/>
            <person name="Johansson T."/>
            <person name="Persson P."/>
            <person name="Tunlid A."/>
        </authorList>
    </citation>
    <scope>NUCLEOTIDE SEQUENCE [LARGE SCALE GENOMIC DNA]</scope>
    <source>
        <strain evidence="2 3">CBS 661.87</strain>
    </source>
</reference>